<dbReference type="NCBIfam" id="NF038353">
    <property type="entry name" value="FxLYD_dom"/>
    <property type="match status" value="1"/>
</dbReference>
<name>A0ABV7SHU1_9ACTN</name>
<dbReference type="InterPro" id="IPR047676">
    <property type="entry name" value="FxLYD_dom"/>
</dbReference>
<dbReference type="EMBL" id="JBHRWR010000017">
    <property type="protein sequence ID" value="MFC3576485.1"/>
    <property type="molecule type" value="Genomic_DNA"/>
</dbReference>
<keyword evidence="2" id="KW-1185">Reference proteome</keyword>
<proteinExistence type="predicted"/>
<accession>A0ABV7SHU1</accession>
<reference evidence="2" key="1">
    <citation type="journal article" date="2019" name="Int. J. Syst. Evol. Microbiol.">
        <title>The Global Catalogue of Microorganisms (GCM) 10K type strain sequencing project: providing services to taxonomists for standard genome sequencing and annotation.</title>
        <authorList>
            <consortium name="The Broad Institute Genomics Platform"/>
            <consortium name="The Broad Institute Genome Sequencing Center for Infectious Disease"/>
            <person name="Wu L."/>
            <person name="Ma J."/>
        </authorList>
    </citation>
    <scope>NUCLEOTIDE SEQUENCE [LARGE SCALE GENOMIC DNA]</scope>
    <source>
        <strain evidence="2">CGMCC 4.7035</strain>
    </source>
</reference>
<dbReference type="Proteomes" id="UP001595701">
    <property type="component" value="Unassembled WGS sequence"/>
</dbReference>
<dbReference type="PROSITE" id="PS51257">
    <property type="entry name" value="PROKAR_LIPOPROTEIN"/>
    <property type="match status" value="1"/>
</dbReference>
<dbReference type="RefSeq" id="WP_310776014.1">
    <property type="nucleotide sequence ID" value="NZ_JBHRWR010000017.1"/>
</dbReference>
<evidence type="ECO:0000313" key="1">
    <source>
        <dbReference type="EMBL" id="MFC3576485.1"/>
    </source>
</evidence>
<protein>
    <submittedName>
        <fullName evidence="1">FxLYD domain-containing protein</fullName>
    </submittedName>
</protein>
<comment type="caution">
    <text evidence="1">The sequence shown here is derived from an EMBL/GenBank/DDBJ whole genome shotgun (WGS) entry which is preliminary data.</text>
</comment>
<gene>
    <name evidence="1" type="ORF">ACFOZ0_25010</name>
</gene>
<sequence length="173" mass="17418">MARQRIRDTAWGFAVVVAAVAVLSGCSGNEAPSSNASKAASAAESLASQASSAVASLASEASGTLASATAEAHRRLEEIKGGVDAKSDVKLGGSTGTDADGRKTVPITVTNSTSQSRTYAVQVDFRDAGGNLLDTVVVTVDNVAAGASKDATARSNRKLTGDVTTSVARAVRY</sequence>
<organism evidence="1 2">
    <name type="scientific">Streptomyces yaanensis</name>
    <dbReference type="NCBI Taxonomy" id="1142239"/>
    <lineage>
        <taxon>Bacteria</taxon>
        <taxon>Bacillati</taxon>
        <taxon>Actinomycetota</taxon>
        <taxon>Actinomycetes</taxon>
        <taxon>Kitasatosporales</taxon>
        <taxon>Streptomycetaceae</taxon>
        <taxon>Streptomyces</taxon>
    </lineage>
</organism>
<evidence type="ECO:0000313" key="2">
    <source>
        <dbReference type="Proteomes" id="UP001595701"/>
    </source>
</evidence>